<name>A0A7H9DQ10_9FLAO</name>
<dbReference type="EMBL" id="CP040908">
    <property type="protein sequence ID" value="QLL57247.1"/>
    <property type="molecule type" value="Genomic_DNA"/>
</dbReference>
<reference evidence="1 2" key="1">
    <citation type="submission" date="2019-06" db="EMBL/GenBank/DDBJ databases">
        <title>Emergence of pandrug resistant Empedobacter falsenii in China.</title>
        <authorList>
            <person name="Dong N."/>
            <person name="Chen S."/>
            <person name="Zhang R."/>
        </authorList>
    </citation>
    <scope>NUCLEOTIDE SEQUENCE [LARGE SCALE GENOMIC DNA]</scope>
    <source>
        <strain evidence="1 2">1681-1</strain>
    </source>
</reference>
<organism evidence="1 2">
    <name type="scientific">Empedobacter falsenii</name>
    <dbReference type="NCBI Taxonomy" id="343874"/>
    <lineage>
        <taxon>Bacteria</taxon>
        <taxon>Pseudomonadati</taxon>
        <taxon>Bacteroidota</taxon>
        <taxon>Flavobacteriia</taxon>
        <taxon>Flavobacteriales</taxon>
        <taxon>Weeksellaceae</taxon>
        <taxon>Empedobacter</taxon>
    </lineage>
</organism>
<dbReference type="InterPro" id="IPR009045">
    <property type="entry name" value="Zn_M74/Hedgehog-like"/>
</dbReference>
<dbReference type="AlphaFoldDB" id="A0A7H9DQ10"/>
<protein>
    <submittedName>
        <fullName evidence="1">Uncharacterized protein</fullName>
    </submittedName>
</protein>
<sequence>MKIIGEKKPIVGVTEMYSVIDSNGVLFTSNMNKVTYAWYIFKKYKNGAFVNVTKNNIPKTGQSVPYSFGYNVEYRLDIYKLEKELLTQKDKASFVASYFVNPTKKSSKAEIKKVVLYNKGAKNVDLAGIGNSLTVRVECINMVNKQVKVHVWNAEDKSEPNFMNSKLIDINDKGIGLAQFNVMQLLSPTESMNLMIGNIKAIGFFVTATYEQQSVTNKTPVVVVSEFQSMADIFESARSMSSYNDNDAPETSNDGKCPNCEKDITWNEIKEIFGDSDKDFRMNCVNWINKYKLNFGINTCAKKAHFLSQIAAETHFRKDEMCEGKIKYIPKNIRSGIFGERGKILDKRGQIEEFCDERPDQKKLFNFLYAAENGFGNGNGNEASGDGFNFRGKGLIQLTGKGNYKSAMGLIKEYVPSNIYQDLISSESRKKHFNEFKFNEGRKEKTLKNVDLFDFITYYDMPIEPKYAVLSALADWKGKGLSDSVLVVNDVSKVEKIRKKINLAGLNTNVAKEYFKKGVIALSVDECKTLIKENTEIGEVNIYKIEIEKFLYSKIKENNESKKYQYQIYENNKLIKTYTLQKNQHGLIPFPESGPNWGRFGTRDKGGDNWINEKVCAALLGFFYSLPKNGYSKSLYFNDISADDGRNIGHSGHNLNGNDVDIRYPGSTNGGRTYWYDAMKNYVNENAFIADLENIIAVGVKWNFIKNYAYKKEIKNTTGKALSVHQDHFHLGLR</sequence>
<dbReference type="Gene3D" id="3.30.1380.10">
    <property type="match status" value="1"/>
</dbReference>
<dbReference type="SUPFAM" id="SSF53955">
    <property type="entry name" value="Lysozyme-like"/>
    <property type="match status" value="1"/>
</dbReference>
<gene>
    <name evidence="1" type="ORF">FH779_03710</name>
</gene>
<keyword evidence="2" id="KW-1185">Reference proteome</keyword>
<dbReference type="GeneID" id="78400545"/>
<dbReference type="Proteomes" id="UP000510643">
    <property type="component" value="Chromosome"/>
</dbReference>
<dbReference type="KEGG" id="efal:FH779_03710"/>
<dbReference type="SUPFAM" id="SSF55166">
    <property type="entry name" value="Hedgehog/DD-peptidase"/>
    <property type="match status" value="1"/>
</dbReference>
<dbReference type="InterPro" id="IPR023346">
    <property type="entry name" value="Lysozyme-like_dom_sf"/>
</dbReference>
<evidence type="ECO:0000313" key="2">
    <source>
        <dbReference type="Proteomes" id="UP000510643"/>
    </source>
</evidence>
<proteinExistence type="predicted"/>
<dbReference type="Gene3D" id="1.10.530.10">
    <property type="match status" value="1"/>
</dbReference>
<accession>A0A7H9DQ10</accession>
<evidence type="ECO:0000313" key="1">
    <source>
        <dbReference type="EMBL" id="QLL57247.1"/>
    </source>
</evidence>
<dbReference type="RefSeq" id="WP_180906107.1">
    <property type="nucleotide sequence ID" value="NZ_CP040908.1"/>
</dbReference>